<feature type="region of interest" description="Disordered" evidence="1">
    <location>
        <begin position="1"/>
        <end position="25"/>
    </location>
</feature>
<keyword evidence="3" id="KW-1185">Reference proteome</keyword>
<accession>A0AAD7TZV8</accession>
<dbReference type="EMBL" id="JAPEVG010000035">
    <property type="protein sequence ID" value="KAJ8494499.1"/>
    <property type="molecule type" value="Genomic_DNA"/>
</dbReference>
<name>A0AAD7TZV8_9APHY</name>
<reference evidence="2" key="1">
    <citation type="submission" date="2022-11" db="EMBL/GenBank/DDBJ databases">
        <title>Genome Sequence of Cubamyces cubensis.</title>
        <authorList>
            <person name="Buettner E."/>
        </authorList>
    </citation>
    <scope>NUCLEOTIDE SEQUENCE</scope>
    <source>
        <strain evidence="2">MPL-01</strain>
    </source>
</reference>
<evidence type="ECO:0000313" key="2">
    <source>
        <dbReference type="EMBL" id="KAJ8494499.1"/>
    </source>
</evidence>
<gene>
    <name evidence="2" type="ORF">ONZ51_g2269</name>
</gene>
<dbReference type="Proteomes" id="UP001215151">
    <property type="component" value="Unassembled WGS sequence"/>
</dbReference>
<dbReference type="AlphaFoldDB" id="A0AAD7TZV8"/>
<evidence type="ECO:0000313" key="3">
    <source>
        <dbReference type="Proteomes" id="UP001215151"/>
    </source>
</evidence>
<sequence>MSNNPPMEPPTAAPTTVPTDREDRGTALVPVDARTGLDVDTVDEVFCDNETPSLDRDVGFECEEVPDLEIEPTSVWAEFEDVVAESGRVEPVV</sequence>
<proteinExistence type="predicted"/>
<feature type="compositionally biased region" description="Pro residues" evidence="1">
    <location>
        <begin position="1"/>
        <end position="12"/>
    </location>
</feature>
<comment type="caution">
    <text evidence="2">The sequence shown here is derived from an EMBL/GenBank/DDBJ whole genome shotgun (WGS) entry which is preliminary data.</text>
</comment>
<organism evidence="2 3">
    <name type="scientific">Trametes cubensis</name>
    <dbReference type="NCBI Taxonomy" id="1111947"/>
    <lineage>
        <taxon>Eukaryota</taxon>
        <taxon>Fungi</taxon>
        <taxon>Dikarya</taxon>
        <taxon>Basidiomycota</taxon>
        <taxon>Agaricomycotina</taxon>
        <taxon>Agaricomycetes</taxon>
        <taxon>Polyporales</taxon>
        <taxon>Polyporaceae</taxon>
        <taxon>Trametes</taxon>
    </lineage>
</organism>
<protein>
    <submittedName>
        <fullName evidence="2">Uncharacterized protein</fullName>
    </submittedName>
</protein>
<evidence type="ECO:0000256" key="1">
    <source>
        <dbReference type="SAM" id="MobiDB-lite"/>
    </source>
</evidence>